<dbReference type="PANTHER" id="PTHR37817:SF1">
    <property type="entry name" value="N-ACETYLTRANSFERASE EIS"/>
    <property type="match status" value="1"/>
</dbReference>
<proteinExistence type="inferred from homology"/>
<feature type="domain" description="N-acetyltransferase" evidence="6">
    <location>
        <begin position="7"/>
        <end position="157"/>
    </location>
</feature>
<dbReference type="Pfam" id="PF17668">
    <property type="entry name" value="Acetyltransf_17"/>
    <property type="match status" value="1"/>
</dbReference>
<keyword evidence="3 5" id="KW-0808">Transferase</keyword>
<accession>A0A0V9ULM9</accession>
<dbReference type="Gene3D" id="3.30.1050.10">
    <property type="entry name" value="SCP2 sterol-binding domain"/>
    <property type="match status" value="1"/>
</dbReference>
<dbReference type="InterPro" id="IPR036527">
    <property type="entry name" value="SCP2_sterol-bd_dom_sf"/>
</dbReference>
<reference evidence="8" key="1">
    <citation type="submission" date="2015-01" db="EMBL/GenBank/DDBJ databases">
        <title>Draft genome sequence of Rhodococcus pyridinivorans strain KG-16, a hydrocarbon-degrading bacterium.</title>
        <authorList>
            <person name="Aggarwal R.K."/>
            <person name="Dawar C."/>
        </authorList>
    </citation>
    <scope>NUCLEOTIDE SEQUENCE [LARGE SCALE GENOMIC DNA]</scope>
    <source>
        <strain evidence="8">KG-16</strain>
    </source>
</reference>
<dbReference type="Pfam" id="PF13530">
    <property type="entry name" value="SCP2_2"/>
    <property type="match status" value="1"/>
</dbReference>
<dbReference type="InterPro" id="IPR051554">
    <property type="entry name" value="Acetyltransferase_Eis"/>
</dbReference>
<organism evidence="7 8">
    <name type="scientific">Rhodococcus pyridinivorans KG-16</name>
    <dbReference type="NCBI Taxonomy" id="1441730"/>
    <lineage>
        <taxon>Bacteria</taxon>
        <taxon>Bacillati</taxon>
        <taxon>Actinomycetota</taxon>
        <taxon>Actinomycetes</taxon>
        <taxon>Mycobacteriales</taxon>
        <taxon>Nocardiaceae</taxon>
        <taxon>Rhodococcus</taxon>
    </lineage>
</organism>
<evidence type="ECO:0000256" key="5">
    <source>
        <dbReference type="HAMAP-Rule" id="MF_01812"/>
    </source>
</evidence>
<evidence type="ECO:0000256" key="3">
    <source>
        <dbReference type="ARBA" id="ARBA00022679"/>
    </source>
</evidence>
<dbReference type="Pfam" id="PF13527">
    <property type="entry name" value="Acetyltransf_9"/>
    <property type="match status" value="1"/>
</dbReference>
<feature type="active site" description="Proton acceptor; via carboxylate" evidence="5">
    <location>
        <position position="409"/>
    </location>
</feature>
<feature type="binding site" evidence="5">
    <location>
        <begin position="96"/>
        <end position="101"/>
    </location>
    <ligand>
        <name>acetyl-CoA</name>
        <dbReference type="ChEBI" id="CHEBI:57288"/>
    </ligand>
</feature>
<evidence type="ECO:0000259" key="6">
    <source>
        <dbReference type="PROSITE" id="PS51186"/>
    </source>
</evidence>
<keyword evidence="4 5" id="KW-0012">Acyltransferase</keyword>
<protein>
    <submittedName>
        <fullName evidence="7">GNAT family acetyltraansferase</fullName>
    </submittedName>
</protein>
<reference evidence="7 8" key="2">
    <citation type="journal article" date="2016" name="Genome Announc.">
        <title>Draft Genome Sequence of a Versatile Hydrocarbon-Degrading Bacterium, Rhodococcus pyridinivorans Strain KG-16, Collected from Oil Fields in India.</title>
        <authorList>
            <person name="Aggarwal R.K."/>
            <person name="Dawar C."/>
            <person name="Phanindranath R."/>
            <person name="Mutnuri L."/>
            <person name="Dayal A.M."/>
        </authorList>
    </citation>
    <scope>NUCLEOTIDE SEQUENCE [LARGE SCALE GENOMIC DNA]</scope>
    <source>
        <strain evidence="7 8">KG-16</strain>
    </source>
</reference>
<comment type="caution">
    <text evidence="7">The sequence shown here is derived from an EMBL/GenBank/DDBJ whole genome shotgun (WGS) entry which is preliminary data.</text>
</comment>
<name>A0A0V9ULM9_9NOCA</name>
<dbReference type="GO" id="GO:0030649">
    <property type="term" value="P:aminoglycoside antibiotic catabolic process"/>
    <property type="evidence" value="ECO:0007669"/>
    <property type="project" value="TreeGrafter"/>
</dbReference>
<comment type="subunit">
    <text evidence="5">Homohexamer; trimer of dimers.</text>
</comment>
<dbReference type="InterPro" id="IPR022902">
    <property type="entry name" value="NAcTrfase_Eis"/>
</dbReference>
<dbReference type="SUPFAM" id="SSF55729">
    <property type="entry name" value="Acyl-CoA N-acyltransferases (Nat)"/>
    <property type="match status" value="1"/>
</dbReference>
<dbReference type="PANTHER" id="PTHR37817">
    <property type="entry name" value="N-ACETYLTRANSFERASE EIS"/>
    <property type="match status" value="1"/>
</dbReference>
<dbReference type="EMBL" id="AZXY01000004">
    <property type="protein sequence ID" value="KSZ58905.1"/>
    <property type="molecule type" value="Genomic_DNA"/>
</dbReference>
<dbReference type="InterPro" id="IPR041380">
    <property type="entry name" value="Acetyltransf_17"/>
</dbReference>
<dbReference type="AlphaFoldDB" id="A0A0V9ULM9"/>
<dbReference type="NCBIfam" id="NF002367">
    <property type="entry name" value="PRK01346.1-4"/>
    <property type="match status" value="1"/>
</dbReference>
<evidence type="ECO:0000313" key="7">
    <source>
        <dbReference type="EMBL" id="KSZ58905.1"/>
    </source>
</evidence>
<feature type="binding site" evidence="5">
    <location>
        <begin position="124"/>
        <end position="125"/>
    </location>
    <ligand>
        <name>acetyl-CoA</name>
        <dbReference type="ChEBI" id="CHEBI:57288"/>
    </ligand>
</feature>
<feature type="active site" description="Proton donor" evidence="5">
    <location>
        <position position="129"/>
    </location>
</feature>
<dbReference type="PATRIC" id="fig|1441730.3.peg.2031"/>
<dbReference type="InterPro" id="IPR025559">
    <property type="entry name" value="Eis_dom"/>
</dbReference>
<dbReference type="InterPro" id="IPR016181">
    <property type="entry name" value="Acyl_CoA_acyltransferase"/>
</dbReference>
<feature type="binding site" evidence="5">
    <location>
        <begin position="88"/>
        <end position="90"/>
    </location>
    <ligand>
        <name>acetyl-CoA</name>
        <dbReference type="ChEBI" id="CHEBI:57288"/>
    </ligand>
</feature>
<dbReference type="InterPro" id="IPR000182">
    <property type="entry name" value="GNAT_dom"/>
</dbReference>
<evidence type="ECO:0000313" key="8">
    <source>
        <dbReference type="Proteomes" id="UP000053060"/>
    </source>
</evidence>
<dbReference type="HAMAP" id="MF_01812">
    <property type="entry name" value="Eis"/>
    <property type="match status" value="1"/>
</dbReference>
<sequence>MGERTEPEIRVLESEAELREASALFRTAMVGLPSWPEVPDGTVSRYLEAGRTWGAFLDGMLVGTVDATSGNLTLPGGARVPHAAVTHIGVLPTHTRRGVISGLVHRQLSDARDRGEILATLRASEATIYGRFGYGVASTSVSVDVDVRGAALRPDVPESGAVRLLTYPDAWDVLAQIHSRHLPPRPGMIDRSEYWWNSRRWRADSLTDPMYVAVHGEPGQEDGFVRYHPVDTQAWFTSRNRTVVVDDFFAPSPAAYAGLIRFLLDLDLVDTLRFAALPQDDQLPLMLGDARAVHFRSVSDETWLRILDLDRALSARSYRGFGSVTVEVTDRLLTDNAGAFEISADGVARTAGPADLTIDIADLGALLLGRHGWHRMVDAGRARVHRPEAVDTADLLFSWPQAPFSGTSF</sequence>
<dbReference type="Proteomes" id="UP000053060">
    <property type="component" value="Unassembled WGS sequence"/>
</dbReference>
<gene>
    <name evidence="7" type="ORF">Z045_09780</name>
</gene>
<dbReference type="SUPFAM" id="SSF55718">
    <property type="entry name" value="SCP-like"/>
    <property type="match status" value="1"/>
</dbReference>
<comment type="similarity">
    <text evidence="1 5">Belongs to the acetyltransferase Eis family.</text>
</comment>
<keyword evidence="2" id="KW-1036">Host cytoplasmic vesicle</keyword>
<evidence type="ECO:0000256" key="4">
    <source>
        <dbReference type="ARBA" id="ARBA00023315"/>
    </source>
</evidence>
<dbReference type="PROSITE" id="PS51186">
    <property type="entry name" value="GNAT"/>
    <property type="match status" value="1"/>
</dbReference>
<dbReference type="Gene3D" id="3.40.630.30">
    <property type="match status" value="2"/>
</dbReference>
<dbReference type="RefSeq" id="WP_060651691.1">
    <property type="nucleotide sequence ID" value="NZ_AZXY01000004.1"/>
</dbReference>
<dbReference type="GO" id="GO:0034069">
    <property type="term" value="F:aminoglycoside N-acetyltransferase activity"/>
    <property type="evidence" value="ECO:0007669"/>
    <property type="project" value="TreeGrafter"/>
</dbReference>
<evidence type="ECO:0000256" key="1">
    <source>
        <dbReference type="ARBA" id="ARBA00009213"/>
    </source>
</evidence>
<evidence type="ECO:0000256" key="2">
    <source>
        <dbReference type="ARBA" id="ARBA00022488"/>
    </source>
</evidence>